<dbReference type="EMBL" id="WEGI01000014">
    <property type="protein sequence ID" value="MQY30670.1"/>
    <property type="molecule type" value="Genomic_DNA"/>
</dbReference>
<sequence length="320" mass="32182">MRNVHLVRSAVAAALLPVVAVAVVACSGPPGAETDTRCHTGDLSAAVAATSSAGRSNALLVTVRNTGIRDCVATGFADVELSDLPQVAIGKAAVTPRPVALTPGGTAEFVVRVEYAGDAVLGCPEPGTARVTLPGETTPLTAAVADGGASADELHVCRGDRLVVHPLTRPAYAAGTEVDPAAVLPRCHAGDFTAQAFHSMSGDGAGHRGVQVWLINHSDRECALRGRLRVRPDDGNGGADCAGCQPAPDIALVVPAGAVLAADGRAVTGTGIESPCGTDEPMRAVGVAVFLPDDPAPVSGPFGTALYCHGSLQMNGFGPL</sequence>
<feature type="domain" description="DUF4232" evidence="2">
    <location>
        <begin position="38"/>
        <end position="166"/>
    </location>
</feature>
<feature type="chain" id="PRO_5039328627" description="DUF4232 domain-containing protein" evidence="1">
    <location>
        <begin position="33"/>
        <end position="320"/>
    </location>
</feature>
<feature type="signal peptide" evidence="1">
    <location>
        <begin position="1"/>
        <end position="32"/>
    </location>
</feature>
<reference evidence="3 4" key="1">
    <citation type="submission" date="2019-10" db="EMBL/GenBank/DDBJ databases">
        <title>Nocardia macrotermitis sp. nov. and Nocardia aurantia sp. nov., isolated from the gut of fungus growing-termite Macrotermes natalensis.</title>
        <authorList>
            <person name="Benndorf R."/>
            <person name="Schwitalla J."/>
            <person name="Martin K."/>
            <person name="De Beer W."/>
            <person name="Kaster A.-K."/>
            <person name="Vollmers J."/>
            <person name="Poulsen M."/>
            <person name="Beemelmanns C."/>
        </authorList>
    </citation>
    <scope>NUCLEOTIDE SEQUENCE [LARGE SCALE GENOMIC DNA]</scope>
    <source>
        <strain evidence="3 4">RB56</strain>
    </source>
</reference>
<dbReference type="RefSeq" id="WP_153347902.1">
    <property type="nucleotide sequence ID" value="NZ_WEGI01000014.1"/>
</dbReference>
<proteinExistence type="predicted"/>
<dbReference type="InterPro" id="IPR025326">
    <property type="entry name" value="DUF4232"/>
</dbReference>
<evidence type="ECO:0000259" key="2">
    <source>
        <dbReference type="Pfam" id="PF14016"/>
    </source>
</evidence>
<dbReference type="Pfam" id="PF14016">
    <property type="entry name" value="DUF4232"/>
    <property type="match status" value="2"/>
</dbReference>
<dbReference type="OrthoDB" id="485007at2"/>
<gene>
    <name evidence="3" type="ORF">NRB56_62720</name>
</gene>
<protein>
    <recommendedName>
        <fullName evidence="2">DUF4232 domain-containing protein</fullName>
    </recommendedName>
</protein>
<keyword evidence="1" id="KW-0732">Signal</keyword>
<comment type="caution">
    <text evidence="3">The sequence shown here is derived from an EMBL/GenBank/DDBJ whole genome shotgun (WGS) entry which is preliminary data.</text>
</comment>
<organism evidence="3 4">
    <name type="scientific">Nocardia aurantia</name>
    <dbReference type="NCBI Taxonomy" id="2585199"/>
    <lineage>
        <taxon>Bacteria</taxon>
        <taxon>Bacillati</taxon>
        <taxon>Actinomycetota</taxon>
        <taxon>Actinomycetes</taxon>
        <taxon>Mycobacteriales</taxon>
        <taxon>Nocardiaceae</taxon>
        <taxon>Nocardia</taxon>
    </lineage>
</organism>
<dbReference type="PROSITE" id="PS51257">
    <property type="entry name" value="PROKAR_LIPOPROTEIN"/>
    <property type="match status" value="1"/>
</dbReference>
<evidence type="ECO:0000313" key="3">
    <source>
        <dbReference type="EMBL" id="MQY30670.1"/>
    </source>
</evidence>
<dbReference type="Proteomes" id="UP000431401">
    <property type="component" value="Unassembled WGS sequence"/>
</dbReference>
<dbReference type="AlphaFoldDB" id="A0A7K0DXZ6"/>
<evidence type="ECO:0000256" key="1">
    <source>
        <dbReference type="SAM" id="SignalP"/>
    </source>
</evidence>
<keyword evidence="4" id="KW-1185">Reference proteome</keyword>
<evidence type="ECO:0000313" key="4">
    <source>
        <dbReference type="Proteomes" id="UP000431401"/>
    </source>
</evidence>
<name>A0A7K0DXZ6_9NOCA</name>
<accession>A0A7K0DXZ6</accession>
<feature type="domain" description="DUF4232" evidence="2">
    <location>
        <begin position="187"/>
        <end position="306"/>
    </location>
</feature>